<comment type="caution">
    <text evidence="1">The sequence shown here is derived from an EMBL/GenBank/DDBJ whole genome shotgun (WGS) entry which is preliminary data.</text>
</comment>
<feature type="non-terminal residue" evidence="1">
    <location>
        <position position="289"/>
    </location>
</feature>
<accession>X1SMF1</accession>
<evidence type="ECO:0000313" key="1">
    <source>
        <dbReference type="EMBL" id="GAI94257.1"/>
    </source>
</evidence>
<dbReference type="AlphaFoldDB" id="X1SMF1"/>
<sequence>LHRGEMTEEQVWDWFRVVEIPPFWRDKLIAIAYHPYTRVDVRRMHKVGTITDEGLKRAYMDVGFDDEKATKMMEFTIEYNKKVDNKENEEAIDFLRTEVLDGYRREMFEEPEARDMLTDLEVSVERIDFLISREDLKKEQALKDAYLKRYKTLFIEGIMNMTDLVNELLVVGLNQAEIDELVPVWDLERLTRIAHPSRANLDTFLKKEIIDETIYRQEMRNMGWGDLYIDWYLERLAELPEEETEERITHPSRTDLEKFLEKGIIDSTRFHKQMKALGYTDESISWYLA</sequence>
<feature type="non-terminal residue" evidence="1">
    <location>
        <position position="1"/>
    </location>
</feature>
<gene>
    <name evidence="1" type="ORF">S12H4_27033</name>
</gene>
<dbReference type="EMBL" id="BARW01015394">
    <property type="protein sequence ID" value="GAI94257.1"/>
    <property type="molecule type" value="Genomic_DNA"/>
</dbReference>
<name>X1SMF1_9ZZZZ</name>
<proteinExistence type="predicted"/>
<organism evidence="1">
    <name type="scientific">marine sediment metagenome</name>
    <dbReference type="NCBI Taxonomy" id="412755"/>
    <lineage>
        <taxon>unclassified sequences</taxon>
        <taxon>metagenomes</taxon>
        <taxon>ecological metagenomes</taxon>
    </lineage>
</organism>
<protein>
    <submittedName>
        <fullName evidence="1">Uncharacterized protein</fullName>
    </submittedName>
</protein>
<reference evidence="1" key="1">
    <citation type="journal article" date="2014" name="Front. Microbiol.">
        <title>High frequency of phylogenetically diverse reductive dehalogenase-homologous genes in deep subseafloor sedimentary metagenomes.</title>
        <authorList>
            <person name="Kawai M."/>
            <person name="Futagami T."/>
            <person name="Toyoda A."/>
            <person name="Takaki Y."/>
            <person name="Nishi S."/>
            <person name="Hori S."/>
            <person name="Arai W."/>
            <person name="Tsubouchi T."/>
            <person name="Morono Y."/>
            <person name="Uchiyama I."/>
            <person name="Ito T."/>
            <person name="Fujiyama A."/>
            <person name="Inagaki F."/>
            <person name="Takami H."/>
        </authorList>
    </citation>
    <scope>NUCLEOTIDE SEQUENCE</scope>
    <source>
        <strain evidence="1">Expedition CK06-06</strain>
    </source>
</reference>